<reference evidence="2 3" key="1">
    <citation type="submission" date="2019-10" db="EMBL/GenBank/DDBJ databases">
        <title>Draft Genome Sequence of Cytophagaceae sp. SJW1-29.</title>
        <authorList>
            <person name="Choi A."/>
        </authorList>
    </citation>
    <scope>NUCLEOTIDE SEQUENCE [LARGE SCALE GENOMIC DNA]</scope>
    <source>
        <strain evidence="2 3">SJW1-29</strain>
    </source>
</reference>
<dbReference type="EMBL" id="WHLY01000002">
    <property type="protein sequence ID" value="MPR35609.1"/>
    <property type="molecule type" value="Genomic_DNA"/>
</dbReference>
<sequence length="225" mass="24930">MSLRNALNAYALFSHVILTEKPFRKLDFTAANVDLPTLDLTDTDAFSAYVFGTLLEDSRYVGVGGYDEHRVIYRRSAHFGDYAEEGRCIHLGVDIWADALTPVYAPLPGVVHSVAFNDNFGDYGPTIILRHELDGMAFHTLYGHLTLDSLQEIAEGNEIQAGQHIAAIGNYPENGHWPPHLHFQLITDLGDYRGDYPGVASLADRGTYLANCPDPNLILRIGELD</sequence>
<evidence type="ECO:0000313" key="3">
    <source>
        <dbReference type="Proteomes" id="UP000479293"/>
    </source>
</evidence>
<name>A0A7C9FR32_9BACT</name>
<keyword evidence="3" id="KW-1185">Reference proteome</keyword>
<dbReference type="AlphaFoldDB" id="A0A7C9FR32"/>
<evidence type="ECO:0000313" key="2">
    <source>
        <dbReference type="EMBL" id="MPR35609.1"/>
    </source>
</evidence>
<gene>
    <name evidence="2" type="ORF">GBK04_20210</name>
</gene>
<comment type="caution">
    <text evidence="2">The sequence shown here is derived from an EMBL/GenBank/DDBJ whole genome shotgun (WGS) entry which is preliminary data.</text>
</comment>
<dbReference type="InterPro" id="IPR016047">
    <property type="entry name" value="M23ase_b-sheet_dom"/>
</dbReference>
<proteinExistence type="predicted"/>
<dbReference type="PANTHER" id="PTHR21666">
    <property type="entry name" value="PEPTIDASE-RELATED"/>
    <property type="match status" value="1"/>
</dbReference>
<accession>A0A7C9FR32</accession>
<dbReference type="RefSeq" id="WP_152762813.1">
    <property type="nucleotide sequence ID" value="NZ_WHLY01000002.1"/>
</dbReference>
<organism evidence="2 3">
    <name type="scientific">Salmonirosea aquatica</name>
    <dbReference type="NCBI Taxonomy" id="2654236"/>
    <lineage>
        <taxon>Bacteria</taxon>
        <taxon>Pseudomonadati</taxon>
        <taxon>Bacteroidota</taxon>
        <taxon>Cytophagia</taxon>
        <taxon>Cytophagales</taxon>
        <taxon>Spirosomataceae</taxon>
        <taxon>Salmonirosea</taxon>
    </lineage>
</organism>
<dbReference type="PANTHER" id="PTHR21666:SF285">
    <property type="entry name" value="M23 FAMILY METALLOPEPTIDASE"/>
    <property type="match status" value="1"/>
</dbReference>
<feature type="domain" description="M23ase beta-sheet core" evidence="1">
    <location>
        <begin position="90"/>
        <end position="186"/>
    </location>
</feature>
<dbReference type="GO" id="GO:0004222">
    <property type="term" value="F:metalloendopeptidase activity"/>
    <property type="evidence" value="ECO:0007669"/>
    <property type="project" value="TreeGrafter"/>
</dbReference>
<dbReference type="InterPro" id="IPR050570">
    <property type="entry name" value="Cell_wall_metabolism_enzyme"/>
</dbReference>
<dbReference type="CDD" id="cd12797">
    <property type="entry name" value="M23_peptidase"/>
    <property type="match status" value="1"/>
</dbReference>
<dbReference type="SUPFAM" id="SSF51261">
    <property type="entry name" value="Duplicated hybrid motif"/>
    <property type="match status" value="1"/>
</dbReference>
<dbReference type="Pfam" id="PF01551">
    <property type="entry name" value="Peptidase_M23"/>
    <property type="match status" value="1"/>
</dbReference>
<evidence type="ECO:0000259" key="1">
    <source>
        <dbReference type="Pfam" id="PF01551"/>
    </source>
</evidence>
<protein>
    <submittedName>
        <fullName evidence="2">Peptidoglycan DD-metalloendopeptidase family protein</fullName>
    </submittedName>
</protein>
<dbReference type="InterPro" id="IPR011055">
    <property type="entry name" value="Dup_hybrid_motif"/>
</dbReference>
<dbReference type="Proteomes" id="UP000479293">
    <property type="component" value="Unassembled WGS sequence"/>
</dbReference>
<dbReference type="Gene3D" id="2.70.70.10">
    <property type="entry name" value="Glucose Permease (Domain IIA)"/>
    <property type="match status" value="1"/>
</dbReference>